<dbReference type="SUPFAM" id="SSF55073">
    <property type="entry name" value="Nucleotide cyclase"/>
    <property type="match status" value="1"/>
</dbReference>
<feature type="domain" description="GGDEF" evidence="3">
    <location>
        <begin position="35"/>
        <end position="168"/>
    </location>
</feature>
<reference evidence="4" key="1">
    <citation type="submission" date="2022-07" db="EMBL/GenBank/DDBJ databases">
        <title>Genome sequencing of Photobacterium atrarenae GJH2-4.</title>
        <authorList>
            <person name="Park S.-J."/>
        </authorList>
    </citation>
    <scope>NUCLEOTIDE SEQUENCE</scope>
    <source>
        <strain evidence="4">GJH2-4</strain>
    </source>
</reference>
<dbReference type="EMBL" id="CP101508">
    <property type="protein sequence ID" value="UTV29249.1"/>
    <property type="molecule type" value="Genomic_DNA"/>
</dbReference>
<dbReference type="PANTHER" id="PTHR45138:SF9">
    <property type="entry name" value="DIGUANYLATE CYCLASE DGCM-RELATED"/>
    <property type="match status" value="1"/>
</dbReference>
<evidence type="ECO:0000259" key="3">
    <source>
        <dbReference type="PROSITE" id="PS50887"/>
    </source>
</evidence>
<protein>
    <recommendedName>
        <fullName evidence="1">diguanylate cyclase</fullName>
        <ecNumber evidence="1">2.7.7.65</ecNumber>
    </recommendedName>
</protein>
<accession>A0ABY5GJH4</accession>
<keyword evidence="5" id="KW-1185">Reference proteome</keyword>
<evidence type="ECO:0000256" key="1">
    <source>
        <dbReference type="ARBA" id="ARBA00012528"/>
    </source>
</evidence>
<dbReference type="InterPro" id="IPR050469">
    <property type="entry name" value="Diguanylate_Cyclase"/>
</dbReference>
<comment type="catalytic activity">
    <reaction evidence="2">
        <text>2 GTP = 3',3'-c-di-GMP + 2 diphosphate</text>
        <dbReference type="Rhea" id="RHEA:24898"/>
        <dbReference type="ChEBI" id="CHEBI:33019"/>
        <dbReference type="ChEBI" id="CHEBI:37565"/>
        <dbReference type="ChEBI" id="CHEBI:58805"/>
        <dbReference type="EC" id="2.7.7.65"/>
    </reaction>
</comment>
<organism evidence="4 5">
    <name type="scientific">Photobacterium atrarenae</name>
    <dbReference type="NCBI Taxonomy" id="865757"/>
    <lineage>
        <taxon>Bacteria</taxon>
        <taxon>Pseudomonadati</taxon>
        <taxon>Pseudomonadota</taxon>
        <taxon>Gammaproteobacteria</taxon>
        <taxon>Vibrionales</taxon>
        <taxon>Vibrionaceae</taxon>
        <taxon>Photobacterium</taxon>
    </lineage>
</organism>
<evidence type="ECO:0000313" key="5">
    <source>
        <dbReference type="Proteomes" id="UP001057998"/>
    </source>
</evidence>
<dbReference type="PANTHER" id="PTHR45138">
    <property type="entry name" value="REGULATORY COMPONENTS OF SENSORY TRANSDUCTION SYSTEM"/>
    <property type="match status" value="1"/>
</dbReference>
<dbReference type="SMART" id="SM00267">
    <property type="entry name" value="GGDEF"/>
    <property type="match status" value="1"/>
</dbReference>
<dbReference type="CDD" id="cd01949">
    <property type="entry name" value="GGDEF"/>
    <property type="match status" value="1"/>
</dbReference>
<dbReference type="EC" id="2.7.7.65" evidence="1"/>
<name>A0ABY5GJH4_9GAMM</name>
<dbReference type="Proteomes" id="UP001057998">
    <property type="component" value="Chromosome 1"/>
</dbReference>
<dbReference type="InterPro" id="IPR043128">
    <property type="entry name" value="Rev_trsase/Diguanyl_cyclase"/>
</dbReference>
<dbReference type="InterPro" id="IPR000160">
    <property type="entry name" value="GGDEF_dom"/>
</dbReference>
<gene>
    <name evidence="4" type="ORF">NNL38_06295</name>
</gene>
<dbReference type="PROSITE" id="PS50887">
    <property type="entry name" value="GGDEF"/>
    <property type="match status" value="1"/>
</dbReference>
<dbReference type="NCBIfam" id="TIGR00254">
    <property type="entry name" value="GGDEF"/>
    <property type="match status" value="1"/>
</dbReference>
<dbReference type="Pfam" id="PF00990">
    <property type="entry name" value="GGDEF"/>
    <property type="match status" value="1"/>
</dbReference>
<dbReference type="InterPro" id="IPR029787">
    <property type="entry name" value="Nucleotide_cyclase"/>
</dbReference>
<evidence type="ECO:0000256" key="2">
    <source>
        <dbReference type="ARBA" id="ARBA00034247"/>
    </source>
</evidence>
<proteinExistence type="predicted"/>
<sequence length="170" mass="18895">MKYLAETDSLTGLLNRRAFSQNAQTILDDTQDSKTSISLILLDIDHFKQVNDNHGHLTGDHVLCTVARTIQATLRQEDLLARFGGEEFVILLNNTTLSDAKQITERLRIAIETLQIPHKNTRLQCTASFGITSLLSGDADITSLIKYADEALYQAKSQGRNCWCISTATI</sequence>
<evidence type="ECO:0000313" key="4">
    <source>
        <dbReference type="EMBL" id="UTV29249.1"/>
    </source>
</evidence>
<dbReference type="Gene3D" id="3.30.70.270">
    <property type="match status" value="1"/>
</dbReference>